<accession>A0A1L3J2Z0</accession>
<proteinExistence type="predicted"/>
<sequence>MQLEDQFYGFCETPSILTDRVLNEYISFNFPQPKEQFNLSQAQDEVLHPRNSVLGKRMESFFQMAVNQSEEYDLLSSNIQILSDKRTIGELDFLVYDKIRKKPLHVELVYKLYIYIPEFSDEIDRWVGPNRKDSYSEKLAKLQEHQFPLLFKPETNEYLYKLRLKPEDIEQHLCFKAKLFIPEGIRPKDEGIINMDCISGFWYSHEQFLNKNWEDNLFYSPRKQDWSCDPKHNADWMDYDSINAQIKLLFEKEKAPLIWMKSGNEIRSFFVVWW</sequence>
<evidence type="ECO:0000313" key="2">
    <source>
        <dbReference type="Proteomes" id="UP000182510"/>
    </source>
</evidence>
<dbReference type="AlphaFoldDB" id="A0A1L3J2Z0"/>
<protein>
    <recommendedName>
        <fullName evidence="3">DUF1853 domain-containing protein</fullName>
    </recommendedName>
</protein>
<dbReference type="Proteomes" id="UP000182510">
    <property type="component" value="Chromosome"/>
</dbReference>
<evidence type="ECO:0000313" key="1">
    <source>
        <dbReference type="EMBL" id="APG59484.1"/>
    </source>
</evidence>
<name>A0A1L3J2Z0_9FLAO</name>
<reference evidence="1 2" key="1">
    <citation type="submission" date="2016-11" db="EMBL/GenBank/DDBJ databases">
        <title>Gramella sp. LPB0144 isolated from marine environment.</title>
        <authorList>
            <person name="Kim E."/>
            <person name="Yi H."/>
        </authorList>
    </citation>
    <scope>NUCLEOTIDE SEQUENCE [LARGE SCALE GENOMIC DNA]</scope>
    <source>
        <strain evidence="1 2">LPB0144</strain>
    </source>
</reference>
<dbReference type="Pfam" id="PF08907">
    <property type="entry name" value="DUF1853"/>
    <property type="match status" value="1"/>
</dbReference>
<dbReference type="STRING" id="1913577.LPB144_03245"/>
<dbReference type="EMBL" id="CP018153">
    <property type="protein sequence ID" value="APG59484.1"/>
    <property type="molecule type" value="Genomic_DNA"/>
</dbReference>
<dbReference type="RefSeq" id="WP_072552139.1">
    <property type="nucleotide sequence ID" value="NZ_CP018153.1"/>
</dbReference>
<gene>
    <name evidence="1" type="ORF">LPB144_03245</name>
</gene>
<evidence type="ECO:0008006" key="3">
    <source>
        <dbReference type="Google" id="ProtNLM"/>
    </source>
</evidence>
<dbReference type="KEGG" id="grl:LPB144_03245"/>
<organism evidence="1 2">
    <name type="scientific">Christiangramia salexigens</name>
    <dbReference type="NCBI Taxonomy" id="1913577"/>
    <lineage>
        <taxon>Bacteria</taxon>
        <taxon>Pseudomonadati</taxon>
        <taxon>Bacteroidota</taxon>
        <taxon>Flavobacteriia</taxon>
        <taxon>Flavobacteriales</taxon>
        <taxon>Flavobacteriaceae</taxon>
        <taxon>Christiangramia</taxon>
    </lineage>
</organism>
<keyword evidence="2" id="KW-1185">Reference proteome</keyword>
<dbReference type="OrthoDB" id="1466769at2"/>
<dbReference type="InterPro" id="IPR015003">
    <property type="entry name" value="DUF1853"/>
</dbReference>